<dbReference type="NCBIfam" id="NF006764">
    <property type="entry name" value="PRK09285.1"/>
    <property type="match status" value="1"/>
</dbReference>
<evidence type="ECO:0000256" key="2">
    <source>
        <dbReference type="ARBA" id="ARBA00004734"/>
    </source>
</evidence>
<dbReference type="InterPro" id="IPR004769">
    <property type="entry name" value="Pur_lyase"/>
</dbReference>
<gene>
    <name evidence="16" type="primary">purB</name>
    <name evidence="16" type="ORF">NCTC10717_01356</name>
</gene>
<dbReference type="Gene3D" id="1.20.200.10">
    <property type="entry name" value="Fumarase/aspartase (Central domain)"/>
    <property type="match status" value="1"/>
</dbReference>
<comment type="pathway">
    <text evidence="2 13">Purine metabolism; AMP biosynthesis via de novo pathway; AMP from IMP: step 2/2.</text>
</comment>
<dbReference type="Pfam" id="PF00206">
    <property type="entry name" value="Lyase_1"/>
    <property type="match status" value="1"/>
</dbReference>
<dbReference type="UniPathway" id="UPA00075">
    <property type="reaction ID" value="UER00336"/>
</dbReference>
<evidence type="ECO:0000256" key="13">
    <source>
        <dbReference type="RuleBase" id="RU361172"/>
    </source>
</evidence>
<sequence>MTLALDTLTAVSPLDGRYADKTAALRDIFSEYGLIKYRYRVELRWLQTLANEQGIGELQSLSADEQNFIDRLYADFSPATAQAIKVIEKTTNHDVKAVEYQLKKDLAAHPELAEKIEFVHFACTSEDINNLSYALMLKDGRDWLGDRLNNIAEKLAQLAHAEAATAILSRTHGQAASPTTLGKEIANVHYRLSRQIRQLETQEMLGKINGAVGNFNAHHISYPNIDWPQLAQRFVENTLGLSYNPLTTQIEPHDYIAELMHNLLRANTILLDLCRDIWTYISQHYFKQKMIAGEVGSSTMPHKINPIDFENAEGNFGLANALAEHLAAKLPVSRLQRDLSDSTVLRSLGSVFAYTAIALASLEKGLSKLEVNRERIAADLAANPEVLGEAIQTVMRRYGIEEPYEKLKALTRGQDITPETLAVFVQNLELPEAVKAELSRLSPADYIGIAPQLARSAKETL</sequence>
<dbReference type="UniPathway" id="UPA00074">
    <property type="reaction ID" value="UER00132"/>
</dbReference>
<dbReference type="AlphaFoldDB" id="A0A380MWV6"/>
<dbReference type="NCBIfam" id="TIGR00928">
    <property type="entry name" value="purB"/>
    <property type="match status" value="1"/>
</dbReference>
<evidence type="ECO:0000256" key="12">
    <source>
        <dbReference type="NCBIfam" id="TIGR00928"/>
    </source>
</evidence>
<evidence type="ECO:0000313" key="17">
    <source>
        <dbReference type="Proteomes" id="UP000254575"/>
    </source>
</evidence>
<dbReference type="InterPro" id="IPR020557">
    <property type="entry name" value="Fumarate_lyase_CS"/>
</dbReference>
<reference evidence="16 17" key="1">
    <citation type="submission" date="2018-06" db="EMBL/GenBank/DDBJ databases">
        <authorList>
            <consortium name="Pathogen Informatics"/>
            <person name="Doyle S."/>
        </authorList>
    </citation>
    <scope>NUCLEOTIDE SEQUENCE [LARGE SCALE GENOMIC DNA]</scope>
    <source>
        <strain evidence="16 17">NCTC10717</strain>
    </source>
</reference>
<dbReference type="Pfam" id="PF08328">
    <property type="entry name" value="ASL_C"/>
    <property type="match status" value="1"/>
</dbReference>
<comment type="similarity">
    <text evidence="3 13">Belongs to the lyase 1 family. Adenylosuccinate lyase subfamily.</text>
</comment>
<feature type="domain" description="Fumarate lyase N-terminal" evidence="14">
    <location>
        <begin position="16"/>
        <end position="314"/>
    </location>
</feature>
<dbReference type="PANTHER" id="PTHR43411:SF1">
    <property type="entry name" value="ADENYLOSUCCINATE LYASE"/>
    <property type="match status" value="1"/>
</dbReference>
<dbReference type="InterPro" id="IPR008948">
    <property type="entry name" value="L-Aspartase-like"/>
</dbReference>
<dbReference type="InterPro" id="IPR047136">
    <property type="entry name" value="PurB_bact"/>
</dbReference>
<dbReference type="OrthoDB" id="9768878at2"/>
<dbReference type="RefSeq" id="WP_115218546.1">
    <property type="nucleotide sequence ID" value="NZ_UHIA01000004.1"/>
</dbReference>
<evidence type="ECO:0000259" key="14">
    <source>
        <dbReference type="Pfam" id="PF00206"/>
    </source>
</evidence>
<dbReference type="InterPro" id="IPR013539">
    <property type="entry name" value="PurB_C"/>
</dbReference>
<accession>A0A380MWV6</accession>
<comment type="catalytic activity">
    <reaction evidence="11">
        <text>N(6)-(1,2-dicarboxyethyl)-AMP = fumarate + AMP</text>
        <dbReference type="Rhea" id="RHEA:16853"/>
        <dbReference type="ChEBI" id="CHEBI:29806"/>
        <dbReference type="ChEBI" id="CHEBI:57567"/>
        <dbReference type="ChEBI" id="CHEBI:456215"/>
        <dbReference type="EC" id="4.3.2.2"/>
    </reaction>
    <physiologicalReaction direction="left-to-right" evidence="11">
        <dbReference type="Rhea" id="RHEA:16854"/>
    </physiologicalReaction>
</comment>
<dbReference type="EMBL" id="UHIA01000004">
    <property type="protein sequence ID" value="SUO97065.1"/>
    <property type="molecule type" value="Genomic_DNA"/>
</dbReference>
<evidence type="ECO:0000256" key="10">
    <source>
        <dbReference type="ARBA" id="ARBA00030717"/>
    </source>
</evidence>
<comment type="pathway">
    <text evidence="1 13">Purine metabolism; IMP biosynthesis via de novo pathway; 5-amino-1-(5-phospho-D-ribosyl)imidazole-4-carboxamide from 5-amino-1-(5-phospho-D-ribosyl)imidazole-4-carboxylate: step 2/2.</text>
</comment>
<dbReference type="EC" id="4.3.2.2" evidence="4 12"/>
<evidence type="ECO:0000256" key="9">
    <source>
        <dbReference type="ARBA" id="ARBA00025012"/>
    </source>
</evidence>
<dbReference type="PRINTS" id="PR00149">
    <property type="entry name" value="FUMRATELYASE"/>
</dbReference>
<evidence type="ECO:0000256" key="3">
    <source>
        <dbReference type="ARBA" id="ARBA00008273"/>
    </source>
</evidence>
<evidence type="ECO:0000256" key="4">
    <source>
        <dbReference type="ARBA" id="ARBA00012339"/>
    </source>
</evidence>
<dbReference type="Gene3D" id="1.10.275.10">
    <property type="entry name" value="Fumarase/aspartase (N-terminal domain)"/>
    <property type="match status" value="1"/>
</dbReference>
<dbReference type="Proteomes" id="UP000254575">
    <property type="component" value="Unassembled WGS sequence"/>
</dbReference>
<dbReference type="GO" id="GO:0070626">
    <property type="term" value="F:(S)-2-(5-amino-1-(5-phospho-D-ribosyl)imidazole-4-carboxamido) succinate lyase (fumarate-forming) activity"/>
    <property type="evidence" value="ECO:0007669"/>
    <property type="project" value="RHEA"/>
</dbReference>
<evidence type="ECO:0000256" key="5">
    <source>
        <dbReference type="ARBA" id="ARBA00017058"/>
    </source>
</evidence>
<dbReference type="SUPFAM" id="SSF48557">
    <property type="entry name" value="L-aspartase-like"/>
    <property type="match status" value="1"/>
</dbReference>
<dbReference type="GO" id="GO:0004018">
    <property type="term" value="F:N6-(1,2-dicarboxyethyl)AMP AMP-lyase (fumarate-forming) activity"/>
    <property type="evidence" value="ECO:0007669"/>
    <property type="project" value="UniProtKB-UniRule"/>
</dbReference>
<evidence type="ECO:0000256" key="6">
    <source>
        <dbReference type="ARBA" id="ARBA00022755"/>
    </source>
</evidence>
<proteinExistence type="inferred from homology"/>
<keyword evidence="17" id="KW-1185">Reference proteome</keyword>
<dbReference type="PANTHER" id="PTHR43411">
    <property type="entry name" value="ADENYLOSUCCINATE LYASE"/>
    <property type="match status" value="1"/>
</dbReference>
<comment type="function">
    <text evidence="9">Catalyzes two reactions in de novo purine nucleotide biosynthesis. Catalyzes the breakdown of 5-aminoimidazole- (N-succinylocarboxamide) ribotide (SAICAR or 2-[5-amino-1-(5-phospho-beta-D-ribosyl)imidazole-4-carboxamido]succinate) to 5-aminoimidazole-4-carboxamide ribotide (AICAR or 5-amino-1-(5-phospho-beta-D-ribosyl)imidazole-4-carboxamide) and fumarate, and of adenylosuccinate (ADS or N(6)-(1,2-dicarboxyethyl)-AMP) to adenosine monophosphate (AMP) and fumarate.</text>
</comment>
<evidence type="ECO:0000256" key="8">
    <source>
        <dbReference type="ARBA" id="ARBA00024477"/>
    </source>
</evidence>
<keyword evidence="6 13" id="KW-0658">Purine biosynthesis</keyword>
<protein>
    <recommendedName>
        <fullName evidence="5 12">Adenylosuccinate lyase</fullName>
        <shortName evidence="13">ASL</shortName>
        <ecNumber evidence="4 12">4.3.2.2</ecNumber>
    </recommendedName>
    <alternativeName>
        <fullName evidence="10 13">Adenylosuccinase</fullName>
    </alternativeName>
</protein>
<feature type="domain" description="Adenylosuccinate lyase PurB C-terminal" evidence="15">
    <location>
        <begin position="333"/>
        <end position="447"/>
    </location>
</feature>
<dbReference type="Gene3D" id="1.10.40.30">
    <property type="entry name" value="Fumarase/aspartase (C-terminal domain)"/>
    <property type="match status" value="1"/>
</dbReference>
<evidence type="ECO:0000256" key="11">
    <source>
        <dbReference type="ARBA" id="ARBA00049115"/>
    </source>
</evidence>
<evidence type="ECO:0000313" key="16">
    <source>
        <dbReference type="EMBL" id="SUO97065.1"/>
    </source>
</evidence>
<dbReference type="InterPro" id="IPR022761">
    <property type="entry name" value="Fumarate_lyase_N"/>
</dbReference>
<dbReference type="InterPro" id="IPR024083">
    <property type="entry name" value="Fumarase/histidase_N"/>
</dbReference>
<name>A0A380MWV6_9GAMM</name>
<dbReference type="PROSITE" id="PS00163">
    <property type="entry name" value="FUMARATE_LYASES"/>
    <property type="match status" value="1"/>
</dbReference>
<evidence type="ECO:0000256" key="7">
    <source>
        <dbReference type="ARBA" id="ARBA00023239"/>
    </source>
</evidence>
<dbReference type="GO" id="GO:0044208">
    <property type="term" value="P:'de novo' AMP biosynthetic process"/>
    <property type="evidence" value="ECO:0007669"/>
    <property type="project" value="UniProtKB-UniPathway"/>
</dbReference>
<comment type="catalytic activity">
    <reaction evidence="8">
        <text>(2S)-2-[5-amino-1-(5-phospho-beta-D-ribosyl)imidazole-4-carboxamido]succinate = 5-amino-1-(5-phospho-beta-D-ribosyl)imidazole-4-carboxamide + fumarate</text>
        <dbReference type="Rhea" id="RHEA:23920"/>
        <dbReference type="ChEBI" id="CHEBI:29806"/>
        <dbReference type="ChEBI" id="CHEBI:58443"/>
        <dbReference type="ChEBI" id="CHEBI:58475"/>
        <dbReference type="EC" id="4.3.2.2"/>
    </reaction>
    <physiologicalReaction direction="left-to-right" evidence="8">
        <dbReference type="Rhea" id="RHEA:23921"/>
    </physiologicalReaction>
</comment>
<keyword evidence="7 13" id="KW-0456">Lyase</keyword>
<dbReference type="GO" id="GO:0006189">
    <property type="term" value="P:'de novo' IMP biosynthetic process"/>
    <property type="evidence" value="ECO:0007669"/>
    <property type="project" value="UniProtKB-UniPathway"/>
</dbReference>
<organism evidence="16 17">
    <name type="scientific">Suttonella indologenes</name>
    <dbReference type="NCBI Taxonomy" id="13276"/>
    <lineage>
        <taxon>Bacteria</taxon>
        <taxon>Pseudomonadati</taxon>
        <taxon>Pseudomonadota</taxon>
        <taxon>Gammaproteobacteria</taxon>
        <taxon>Cardiobacteriales</taxon>
        <taxon>Cardiobacteriaceae</taxon>
        <taxon>Suttonella</taxon>
    </lineage>
</organism>
<evidence type="ECO:0000259" key="15">
    <source>
        <dbReference type="Pfam" id="PF08328"/>
    </source>
</evidence>
<dbReference type="InterPro" id="IPR000362">
    <property type="entry name" value="Fumarate_lyase_fam"/>
</dbReference>
<dbReference type="CDD" id="cd01598">
    <property type="entry name" value="PurB"/>
    <property type="match status" value="1"/>
</dbReference>
<evidence type="ECO:0000256" key="1">
    <source>
        <dbReference type="ARBA" id="ARBA00004706"/>
    </source>
</evidence>
<dbReference type="GO" id="GO:0005829">
    <property type="term" value="C:cytosol"/>
    <property type="evidence" value="ECO:0007669"/>
    <property type="project" value="TreeGrafter"/>
</dbReference>